<dbReference type="EMBL" id="PGTN01000760">
    <property type="protein sequence ID" value="PJF45781.1"/>
    <property type="molecule type" value="Genomic_DNA"/>
</dbReference>
<feature type="non-terminal residue" evidence="1">
    <location>
        <position position="1"/>
    </location>
</feature>
<dbReference type="InterPro" id="IPR029055">
    <property type="entry name" value="Ntn_hydrolases_N"/>
</dbReference>
<accession>A0A2M8Q7K0</accession>
<organism evidence="1 2">
    <name type="scientific">Candidatus Thermofonsia Clade 3 bacterium</name>
    <dbReference type="NCBI Taxonomy" id="2364212"/>
    <lineage>
        <taxon>Bacteria</taxon>
        <taxon>Bacillati</taxon>
        <taxon>Chloroflexota</taxon>
        <taxon>Candidatus Thermofontia</taxon>
        <taxon>Candidatus Thermofonsia Clade 3</taxon>
    </lineage>
</organism>
<dbReference type="Gene3D" id="3.60.20.10">
    <property type="entry name" value="Glutamine Phosphoribosylpyrophosphate, subunit 1, domain 1"/>
    <property type="match status" value="1"/>
</dbReference>
<feature type="non-terminal residue" evidence="1">
    <location>
        <position position="157"/>
    </location>
</feature>
<name>A0A2M8Q7K0_9CHLR</name>
<keyword evidence="1" id="KW-0378">Hydrolase</keyword>
<dbReference type="SUPFAM" id="SSF56235">
    <property type="entry name" value="N-terminal nucleophile aminohydrolases (Ntn hydrolases)"/>
    <property type="match status" value="1"/>
</dbReference>
<dbReference type="Proteomes" id="UP000230790">
    <property type="component" value="Unassembled WGS sequence"/>
</dbReference>
<protein>
    <submittedName>
        <fullName evidence="1">Zn-dependent protease</fullName>
    </submittedName>
</protein>
<sequence>PGGVMRSFRLAHTYSIVACDPSIGQLGAAVQSHYFGTGVVVPWVQAGVGAVATQSFVEISYGPLGLAMMAAGKTASQALAGLLAADPQRERRQVAMVDVHGNVATHTGVQCIAFAGHRSGEGYSVQANLMTKATVWDAMAEAYEQTKGDLAERMMAA</sequence>
<reference evidence="1 2" key="1">
    <citation type="submission" date="2017-11" db="EMBL/GenBank/DDBJ databases">
        <title>Evolution of Phototrophy in the Chloroflexi Phylum Driven by Horizontal Gene Transfer.</title>
        <authorList>
            <person name="Ward L.M."/>
            <person name="Hemp J."/>
            <person name="Shih P.M."/>
            <person name="Mcglynn S.E."/>
            <person name="Fischer W."/>
        </authorList>
    </citation>
    <scope>NUCLEOTIDE SEQUENCE [LARGE SCALE GENOMIC DNA]</scope>
    <source>
        <strain evidence="1">JP3_7</strain>
    </source>
</reference>
<gene>
    <name evidence="1" type="ORF">CUN48_17145</name>
</gene>
<evidence type="ECO:0000313" key="2">
    <source>
        <dbReference type="Proteomes" id="UP000230790"/>
    </source>
</evidence>
<dbReference type="Pfam" id="PF06267">
    <property type="entry name" value="DUF1028"/>
    <property type="match status" value="1"/>
</dbReference>
<dbReference type="GO" id="GO:0008233">
    <property type="term" value="F:peptidase activity"/>
    <property type="evidence" value="ECO:0007669"/>
    <property type="project" value="UniProtKB-KW"/>
</dbReference>
<dbReference type="PANTHER" id="PTHR39328:SF1">
    <property type="entry name" value="BLL2871 PROTEIN"/>
    <property type="match status" value="1"/>
</dbReference>
<proteinExistence type="predicted"/>
<dbReference type="GO" id="GO:0006508">
    <property type="term" value="P:proteolysis"/>
    <property type="evidence" value="ECO:0007669"/>
    <property type="project" value="UniProtKB-KW"/>
</dbReference>
<dbReference type="InterPro" id="IPR010430">
    <property type="entry name" value="DUF1028"/>
</dbReference>
<dbReference type="AlphaFoldDB" id="A0A2M8Q7K0"/>
<keyword evidence="1" id="KW-0645">Protease</keyword>
<comment type="caution">
    <text evidence="1">The sequence shown here is derived from an EMBL/GenBank/DDBJ whole genome shotgun (WGS) entry which is preliminary data.</text>
</comment>
<dbReference type="PANTHER" id="PTHR39328">
    <property type="entry name" value="BLL2871 PROTEIN"/>
    <property type="match status" value="1"/>
</dbReference>
<evidence type="ECO:0000313" key="1">
    <source>
        <dbReference type="EMBL" id="PJF45781.1"/>
    </source>
</evidence>